<evidence type="ECO:0000313" key="3">
    <source>
        <dbReference type="Proteomes" id="UP000737018"/>
    </source>
</evidence>
<organism evidence="2 3">
    <name type="scientific">Castanea mollissima</name>
    <name type="common">Chinese chestnut</name>
    <dbReference type="NCBI Taxonomy" id="60419"/>
    <lineage>
        <taxon>Eukaryota</taxon>
        <taxon>Viridiplantae</taxon>
        <taxon>Streptophyta</taxon>
        <taxon>Embryophyta</taxon>
        <taxon>Tracheophyta</taxon>
        <taxon>Spermatophyta</taxon>
        <taxon>Magnoliopsida</taxon>
        <taxon>eudicotyledons</taxon>
        <taxon>Gunneridae</taxon>
        <taxon>Pentapetalae</taxon>
        <taxon>rosids</taxon>
        <taxon>fabids</taxon>
        <taxon>Fagales</taxon>
        <taxon>Fagaceae</taxon>
        <taxon>Castanea</taxon>
    </lineage>
</organism>
<evidence type="ECO:0000313" key="2">
    <source>
        <dbReference type="EMBL" id="KAF3946256.1"/>
    </source>
</evidence>
<dbReference type="OrthoDB" id="10551358at2759"/>
<keyword evidence="3" id="KW-1185">Reference proteome</keyword>
<evidence type="ECO:0000256" key="1">
    <source>
        <dbReference type="SAM" id="Phobius"/>
    </source>
</evidence>
<keyword evidence="1" id="KW-1133">Transmembrane helix</keyword>
<dbReference type="Proteomes" id="UP000737018">
    <property type="component" value="Unassembled WGS sequence"/>
</dbReference>
<gene>
    <name evidence="2" type="ORF">CMV_027458</name>
</gene>
<proteinExistence type="predicted"/>
<sequence>MPMTMPMPMPMTIIVIIVTTTMIINPTIMIMTMIILMGIQQQSHGWALMGRCTIAMMDWHHTHMNPYTPEATSAEELHHFSPGISIKELSLLALVALLVLGIFYFPF</sequence>
<dbReference type="AlphaFoldDB" id="A0A8J4VF04"/>
<protein>
    <submittedName>
        <fullName evidence="2">Uncharacterized protein</fullName>
    </submittedName>
</protein>
<accession>A0A8J4VF04</accession>
<reference evidence="2" key="1">
    <citation type="submission" date="2020-03" db="EMBL/GenBank/DDBJ databases">
        <title>Castanea mollissima Vanexum genome sequencing.</title>
        <authorList>
            <person name="Staton M."/>
        </authorList>
    </citation>
    <scope>NUCLEOTIDE SEQUENCE</scope>
    <source>
        <tissue evidence="2">Leaf</tissue>
    </source>
</reference>
<feature type="transmembrane region" description="Helical" evidence="1">
    <location>
        <begin position="89"/>
        <end position="106"/>
    </location>
</feature>
<keyword evidence="1" id="KW-0812">Transmembrane</keyword>
<name>A0A8J4VF04_9ROSI</name>
<dbReference type="EMBL" id="JRKL02009630">
    <property type="protein sequence ID" value="KAF3946256.1"/>
    <property type="molecule type" value="Genomic_DNA"/>
</dbReference>
<comment type="caution">
    <text evidence="2">The sequence shown here is derived from an EMBL/GenBank/DDBJ whole genome shotgun (WGS) entry which is preliminary data.</text>
</comment>
<feature type="transmembrane region" description="Helical" evidence="1">
    <location>
        <begin position="12"/>
        <end position="39"/>
    </location>
</feature>
<keyword evidence="1" id="KW-0472">Membrane</keyword>